<reference evidence="5 6" key="1">
    <citation type="submission" date="2024-05" db="EMBL/GenBank/DDBJ databases">
        <authorList>
            <person name="Wallberg A."/>
        </authorList>
    </citation>
    <scope>NUCLEOTIDE SEQUENCE [LARGE SCALE GENOMIC DNA]</scope>
</reference>
<dbReference type="GO" id="GO:0042302">
    <property type="term" value="F:structural constituent of cuticle"/>
    <property type="evidence" value="ECO:0007669"/>
    <property type="project" value="UniProtKB-UniRule"/>
</dbReference>
<dbReference type="GO" id="GO:0031012">
    <property type="term" value="C:extracellular matrix"/>
    <property type="evidence" value="ECO:0007669"/>
    <property type="project" value="TreeGrafter"/>
</dbReference>
<dbReference type="AlphaFoldDB" id="A0AAV2RVW2"/>
<feature type="signal peptide" evidence="4">
    <location>
        <begin position="1"/>
        <end position="20"/>
    </location>
</feature>
<keyword evidence="6" id="KW-1185">Reference proteome</keyword>
<feature type="compositionally biased region" description="Basic and acidic residues" evidence="3">
    <location>
        <begin position="63"/>
        <end position="76"/>
    </location>
</feature>
<organism evidence="5 6">
    <name type="scientific">Meganyctiphanes norvegica</name>
    <name type="common">Northern krill</name>
    <name type="synonym">Thysanopoda norvegica</name>
    <dbReference type="NCBI Taxonomy" id="48144"/>
    <lineage>
        <taxon>Eukaryota</taxon>
        <taxon>Metazoa</taxon>
        <taxon>Ecdysozoa</taxon>
        <taxon>Arthropoda</taxon>
        <taxon>Crustacea</taxon>
        <taxon>Multicrustacea</taxon>
        <taxon>Malacostraca</taxon>
        <taxon>Eumalacostraca</taxon>
        <taxon>Eucarida</taxon>
        <taxon>Euphausiacea</taxon>
        <taxon>Euphausiidae</taxon>
        <taxon>Meganyctiphanes</taxon>
    </lineage>
</organism>
<name>A0AAV2RVW2_MEGNR</name>
<feature type="region of interest" description="Disordered" evidence="3">
    <location>
        <begin position="109"/>
        <end position="145"/>
    </location>
</feature>
<dbReference type="Proteomes" id="UP001497623">
    <property type="component" value="Unassembled WGS sequence"/>
</dbReference>
<dbReference type="InterPro" id="IPR051217">
    <property type="entry name" value="Insect_Cuticle_Struc_Prot"/>
</dbReference>
<evidence type="ECO:0000313" key="6">
    <source>
        <dbReference type="Proteomes" id="UP001497623"/>
    </source>
</evidence>
<accession>A0AAV2RVW2</accession>
<protein>
    <recommendedName>
        <fullName evidence="7">Pro-resilin</fullName>
    </recommendedName>
</protein>
<keyword evidence="4" id="KW-0732">Signal</keyword>
<evidence type="ECO:0000256" key="2">
    <source>
        <dbReference type="PROSITE-ProRule" id="PRU00497"/>
    </source>
</evidence>
<evidence type="ECO:0000256" key="3">
    <source>
        <dbReference type="SAM" id="MobiDB-lite"/>
    </source>
</evidence>
<dbReference type="EMBL" id="CAXKWB010036038">
    <property type="protein sequence ID" value="CAL4147522.1"/>
    <property type="molecule type" value="Genomic_DNA"/>
</dbReference>
<dbReference type="PANTHER" id="PTHR12236:SF79">
    <property type="entry name" value="CUTICULAR PROTEIN 50CB-RELATED"/>
    <property type="match status" value="1"/>
</dbReference>
<feature type="region of interest" description="Disordered" evidence="3">
    <location>
        <begin position="28"/>
        <end position="85"/>
    </location>
</feature>
<dbReference type="PROSITE" id="PS51155">
    <property type="entry name" value="CHIT_BIND_RR_2"/>
    <property type="match status" value="1"/>
</dbReference>
<evidence type="ECO:0000256" key="1">
    <source>
        <dbReference type="ARBA" id="ARBA00022460"/>
    </source>
</evidence>
<feature type="chain" id="PRO_5043584638" description="Pro-resilin" evidence="4">
    <location>
        <begin position="21"/>
        <end position="145"/>
    </location>
</feature>
<feature type="non-terminal residue" evidence="5">
    <location>
        <position position="1"/>
    </location>
</feature>
<comment type="caution">
    <text evidence="5">The sequence shown here is derived from an EMBL/GenBank/DDBJ whole genome shotgun (WGS) entry which is preliminary data.</text>
</comment>
<dbReference type="Pfam" id="PF00379">
    <property type="entry name" value="Chitin_bind_4"/>
    <property type="match status" value="1"/>
</dbReference>
<keyword evidence="1 2" id="KW-0193">Cuticle</keyword>
<dbReference type="PANTHER" id="PTHR12236">
    <property type="entry name" value="STRUCTURAL CONTITUENT OF CUTICLE"/>
    <property type="match status" value="1"/>
</dbReference>
<evidence type="ECO:0008006" key="7">
    <source>
        <dbReference type="Google" id="ProtNLM"/>
    </source>
</evidence>
<proteinExistence type="predicted"/>
<feature type="compositionally biased region" description="Low complexity" evidence="3">
    <location>
        <begin position="32"/>
        <end position="42"/>
    </location>
</feature>
<gene>
    <name evidence="5" type="ORF">MNOR_LOCUS30069</name>
</gene>
<dbReference type="GO" id="GO:0005615">
    <property type="term" value="C:extracellular space"/>
    <property type="evidence" value="ECO:0007669"/>
    <property type="project" value="TreeGrafter"/>
</dbReference>
<sequence length="145" mass="16186">RANMNKIALIAFGLVAIVAARPDSFESRESYAYRAPSSSSSEESYESSEARYNFQWDVNDESSENHYGHQEARDGDDTQGSYYVQLPDGRLQKVTFHVDGDDGYVANVEYEGEASYPSGESGSSESVESYRPRYSAPESSEEYGR</sequence>
<dbReference type="InterPro" id="IPR000618">
    <property type="entry name" value="Insect_cuticle"/>
</dbReference>
<evidence type="ECO:0000256" key="4">
    <source>
        <dbReference type="SAM" id="SignalP"/>
    </source>
</evidence>
<evidence type="ECO:0000313" key="5">
    <source>
        <dbReference type="EMBL" id="CAL4147522.1"/>
    </source>
</evidence>
<feature type="non-terminal residue" evidence="5">
    <location>
        <position position="145"/>
    </location>
</feature>
<feature type="compositionally biased region" description="Low complexity" evidence="3">
    <location>
        <begin position="113"/>
        <end position="129"/>
    </location>
</feature>